<evidence type="ECO:0000259" key="1">
    <source>
        <dbReference type="Pfam" id="PF00485"/>
    </source>
</evidence>
<evidence type="ECO:0000313" key="3">
    <source>
        <dbReference type="Proteomes" id="UP000712713"/>
    </source>
</evidence>
<dbReference type="InterPro" id="IPR027417">
    <property type="entry name" value="P-loop_NTPase"/>
</dbReference>
<keyword evidence="2" id="KW-0418">Kinase</keyword>
<dbReference type="SUPFAM" id="SSF52540">
    <property type="entry name" value="P-loop containing nucleoside triphosphate hydrolases"/>
    <property type="match status" value="1"/>
</dbReference>
<protein>
    <submittedName>
        <fullName evidence="2">Uridine kinase</fullName>
    </submittedName>
</protein>
<dbReference type="GO" id="GO:0016301">
    <property type="term" value="F:kinase activity"/>
    <property type="evidence" value="ECO:0007669"/>
    <property type="project" value="UniProtKB-KW"/>
</dbReference>
<reference evidence="2" key="1">
    <citation type="journal article" date="2021" name="PeerJ">
        <title>Extensive microbial diversity within the chicken gut microbiome revealed by metagenomics and culture.</title>
        <authorList>
            <person name="Gilroy R."/>
            <person name="Ravi A."/>
            <person name="Getino M."/>
            <person name="Pursley I."/>
            <person name="Horton D.L."/>
            <person name="Alikhan N.F."/>
            <person name="Baker D."/>
            <person name="Gharbi K."/>
            <person name="Hall N."/>
            <person name="Watson M."/>
            <person name="Adriaenssens E.M."/>
            <person name="Foster-Nyarko E."/>
            <person name="Jarju S."/>
            <person name="Secka A."/>
            <person name="Antonio M."/>
            <person name="Oren A."/>
            <person name="Chaudhuri R.R."/>
            <person name="La Ragione R."/>
            <person name="Hildebrand F."/>
            <person name="Pallen M.J."/>
        </authorList>
    </citation>
    <scope>NUCLEOTIDE SEQUENCE</scope>
    <source>
        <strain evidence="2">ChiGjej3B3-7470</strain>
    </source>
</reference>
<accession>A0A921ELU5</accession>
<dbReference type="Pfam" id="PF00485">
    <property type="entry name" value="PRK"/>
    <property type="match status" value="1"/>
</dbReference>
<dbReference type="Proteomes" id="UP000712713">
    <property type="component" value="Unassembled WGS sequence"/>
</dbReference>
<reference evidence="2" key="2">
    <citation type="submission" date="2021-09" db="EMBL/GenBank/DDBJ databases">
        <authorList>
            <person name="Gilroy R."/>
        </authorList>
    </citation>
    <scope>NUCLEOTIDE SEQUENCE</scope>
    <source>
        <strain evidence="2">ChiGjej3B3-7470</strain>
    </source>
</reference>
<dbReference type="EMBL" id="DYZF01000027">
    <property type="protein sequence ID" value="HJE50549.1"/>
    <property type="molecule type" value="Genomic_DNA"/>
</dbReference>
<gene>
    <name evidence="2" type="ORF">K8V15_00945</name>
</gene>
<dbReference type="Gene3D" id="3.40.50.300">
    <property type="entry name" value="P-loop containing nucleotide triphosphate hydrolases"/>
    <property type="match status" value="1"/>
</dbReference>
<name>A0A921ELU5_9ACTN</name>
<comment type="caution">
    <text evidence="2">The sequence shown here is derived from an EMBL/GenBank/DDBJ whole genome shotgun (WGS) entry which is preliminary data.</text>
</comment>
<keyword evidence="2" id="KW-0808">Transferase</keyword>
<organism evidence="2 3">
    <name type="scientific">Tessaracoccus flavescens</name>
    <dbReference type="NCBI Taxonomy" id="399497"/>
    <lineage>
        <taxon>Bacteria</taxon>
        <taxon>Bacillati</taxon>
        <taxon>Actinomycetota</taxon>
        <taxon>Actinomycetes</taxon>
        <taxon>Propionibacteriales</taxon>
        <taxon>Propionibacteriaceae</taxon>
        <taxon>Tessaracoccus</taxon>
    </lineage>
</organism>
<evidence type="ECO:0000313" key="2">
    <source>
        <dbReference type="EMBL" id="HJE50549.1"/>
    </source>
</evidence>
<sequence>MSRTLLLIAGPSGSGKSRLTRTAVAQGRAVSLSLDDFYHDVDHPGLPMTPMGIPDWDDPATWNLDAAIATVRQLLLEGTAEVPVYDISQSKRVGSRTVDMGAAELLVAEGIFAIQACPAARAAGIDVDALWLDRRPTANFARRLTRDLREKRKTPAVLLRRGVALYRAEPALRKTALSAGFSPVSMRSAMGRVSSGA</sequence>
<dbReference type="GO" id="GO:0005524">
    <property type="term" value="F:ATP binding"/>
    <property type="evidence" value="ECO:0007669"/>
    <property type="project" value="InterPro"/>
</dbReference>
<dbReference type="PANTHER" id="PTHR10285">
    <property type="entry name" value="URIDINE KINASE"/>
    <property type="match status" value="1"/>
</dbReference>
<dbReference type="InterPro" id="IPR006083">
    <property type="entry name" value="PRK/URK"/>
</dbReference>
<feature type="domain" description="Phosphoribulokinase/uridine kinase" evidence="1">
    <location>
        <begin position="8"/>
        <end position="151"/>
    </location>
</feature>
<dbReference type="PRINTS" id="PR00988">
    <property type="entry name" value="URIDINKINASE"/>
</dbReference>
<dbReference type="AlphaFoldDB" id="A0A921ELU5"/>
<proteinExistence type="predicted"/>